<name>A0ABR6XEM6_9BURK</name>
<evidence type="ECO:0000259" key="4">
    <source>
        <dbReference type="PROSITE" id="PS50995"/>
    </source>
</evidence>
<evidence type="ECO:0000313" key="5">
    <source>
        <dbReference type="EMBL" id="MBC3811060.1"/>
    </source>
</evidence>
<sequence length="157" mass="17338">MTDEKSSLQFDASHVEDSVGYLIARTRTMLSRAADGALRSRGITHSQASVFLMLGLGKCHTAADLSRDLFIDSAAMKRTLDKLESKGFLLRTQDPADKRLFKLELTASGKEMAAQLPPLYKEVLNIGFTGFSEEELGFLKCLLRKALANRPLLESSK</sequence>
<proteinExistence type="predicted"/>
<evidence type="ECO:0000256" key="2">
    <source>
        <dbReference type="ARBA" id="ARBA00023125"/>
    </source>
</evidence>
<feature type="domain" description="HTH marR-type" evidence="4">
    <location>
        <begin position="16"/>
        <end position="148"/>
    </location>
</feature>
<dbReference type="InterPro" id="IPR000835">
    <property type="entry name" value="HTH_MarR-typ"/>
</dbReference>
<dbReference type="Pfam" id="PF01047">
    <property type="entry name" value="MarR"/>
    <property type="match status" value="1"/>
</dbReference>
<keyword evidence="6" id="KW-1185">Reference proteome</keyword>
<evidence type="ECO:0000313" key="6">
    <source>
        <dbReference type="Proteomes" id="UP000637632"/>
    </source>
</evidence>
<dbReference type="PRINTS" id="PR00598">
    <property type="entry name" value="HTHMARR"/>
</dbReference>
<keyword evidence="1" id="KW-0805">Transcription regulation</keyword>
<dbReference type="InterPro" id="IPR023187">
    <property type="entry name" value="Tscrpt_reg_MarR-type_CS"/>
</dbReference>
<dbReference type="PROSITE" id="PS50995">
    <property type="entry name" value="HTH_MARR_2"/>
    <property type="match status" value="1"/>
</dbReference>
<dbReference type="InterPro" id="IPR036390">
    <property type="entry name" value="WH_DNA-bd_sf"/>
</dbReference>
<evidence type="ECO:0000256" key="1">
    <source>
        <dbReference type="ARBA" id="ARBA00023015"/>
    </source>
</evidence>
<keyword evidence="2" id="KW-0238">DNA-binding</keyword>
<dbReference type="Proteomes" id="UP000637632">
    <property type="component" value="Unassembled WGS sequence"/>
</dbReference>
<dbReference type="SUPFAM" id="SSF46785">
    <property type="entry name" value="Winged helix' DNA-binding domain"/>
    <property type="match status" value="1"/>
</dbReference>
<protein>
    <submittedName>
        <fullName evidence="5">MarR family transcriptional regulator</fullName>
    </submittedName>
</protein>
<dbReference type="PROSITE" id="PS01117">
    <property type="entry name" value="HTH_MARR_1"/>
    <property type="match status" value="1"/>
</dbReference>
<dbReference type="InterPro" id="IPR036388">
    <property type="entry name" value="WH-like_DNA-bd_sf"/>
</dbReference>
<keyword evidence="3" id="KW-0804">Transcription</keyword>
<dbReference type="PANTHER" id="PTHR42756:SF1">
    <property type="entry name" value="TRANSCRIPTIONAL REPRESSOR OF EMRAB OPERON"/>
    <property type="match status" value="1"/>
</dbReference>
<dbReference type="RefSeq" id="WP_190478189.1">
    <property type="nucleotide sequence ID" value="NZ_JACOFT010000002.1"/>
</dbReference>
<evidence type="ECO:0000256" key="3">
    <source>
        <dbReference type="ARBA" id="ARBA00023163"/>
    </source>
</evidence>
<dbReference type="EMBL" id="JACOFT010000002">
    <property type="protein sequence ID" value="MBC3811060.1"/>
    <property type="molecule type" value="Genomic_DNA"/>
</dbReference>
<accession>A0ABR6XEM6</accession>
<dbReference type="Gene3D" id="1.10.10.10">
    <property type="entry name" value="Winged helix-like DNA-binding domain superfamily/Winged helix DNA-binding domain"/>
    <property type="match status" value="1"/>
</dbReference>
<comment type="caution">
    <text evidence="5">The sequence shown here is derived from an EMBL/GenBank/DDBJ whole genome shotgun (WGS) entry which is preliminary data.</text>
</comment>
<reference evidence="5 6" key="1">
    <citation type="submission" date="2020-08" db="EMBL/GenBank/DDBJ databases">
        <title>Novel species isolated from subtropical streams in China.</title>
        <authorList>
            <person name="Lu H."/>
        </authorList>
    </citation>
    <scope>NUCLEOTIDE SEQUENCE [LARGE SCALE GENOMIC DNA]</scope>
    <source>
        <strain evidence="5 6">CCTCC AB 2015119</strain>
    </source>
</reference>
<dbReference type="PANTHER" id="PTHR42756">
    <property type="entry name" value="TRANSCRIPTIONAL REGULATOR, MARR"/>
    <property type="match status" value="1"/>
</dbReference>
<dbReference type="SMART" id="SM00347">
    <property type="entry name" value="HTH_MARR"/>
    <property type="match status" value="1"/>
</dbReference>
<gene>
    <name evidence="5" type="ORF">H8K26_06360</name>
</gene>
<organism evidence="5 6">
    <name type="scientific">Undibacterium aquatile</name>
    <dbReference type="NCBI Taxonomy" id="1537398"/>
    <lineage>
        <taxon>Bacteria</taxon>
        <taxon>Pseudomonadati</taxon>
        <taxon>Pseudomonadota</taxon>
        <taxon>Betaproteobacteria</taxon>
        <taxon>Burkholderiales</taxon>
        <taxon>Oxalobacteraceae</taxon>
        <taxon>Undibacterium</taxon>
    </lineage>
</organism>